<name>A0ABY4MXH6_9MICO</name>
<sequence length="148" mass="16202">MLDFIDRFADPRFVADKQLRCSAIWVGVVENDPAFVEYLSPDDVDESQFVADAGDDYYDVDFLEAGFSETRPADAVIAELAGDRDLSAEQVAKLRQAAAERGVTEANAWIILEQHVYEGDATVDFGGLALFGDVEYCEPEPVESASPA</sequence>
<dbReference type="EMBL" id="CP097160">
    <property type="protein sequence ID" value="UQN14749.1"/>
    <property type="molecule type" value="Genomic_DNA"/>
</dbReference>
<dbReference type="InterPro" id="IPR025560">
    <property type="entry name" value="Imm22"/>
</dbReference>
<protein>
    <submittedName>
        <fullName evidence="1">Immunity 22 family protein</fullName>
    </submittedName>
</protein>
<proteinExistence type="predicted"/>
<evidence type="ECO:0000313" key="1">
    <source>
        <dbReference type="EMBL" id="UQN14749.1"/>
    </source>
</evidence>
<gene>
    <name evidence="1" type="ORF">M3M28_12005</name>
</gene>
<reference evidence="1" key="1">
    <citation type="submission" date="2022-05" db="EMBL/GenBank/DDBJ databases">
        <title>Complete genome sequence of toluene-degrading Gulosibacter sediminis strain ACHW.36C.</title>
        <authorList>
            <person name="Wai A.C."/>
            <person name="Lai G.K."/>
            <person name="Griffin S.D."/>
            <person name="Leung F.C."/>
        </authorList>
    </citation>
    <scope>NUCLEOTIDE SEQUENCE [LARGE SCALE GENOMIC DNA]</scope>
    <source>
        <strain evidence="1">ACHW.36C</strain>
    </source>
</reference>
<accession>A0ABY4MXH6</accession>
<dbReference type="Pfam" id="PF14112">
    <property type="entry name" value="DUF4284"/>
    <property type="match status" value="1"/>
</dbReference>
<organism evidence="1">
    <name type="scientific">Gulosibacter sediminis</name>
    <dbReference type="NCBI Taxonomy" id="1729695"/>
    <lineage>
        <taxon>Bacteria</taxon>
        <taxon>Bacillati</taxon>
        <taxon>Actinomycetota</taxon>
        <taxon>Actinomycetes</taxon>
        <taxon>Micrococcales</taxon>
        <taxon>Microbacteriaceae</taxon>
        <taxon>Gulosibacter</taxon>
    </lineage>
</organism>